<dbReference type="PRINTS" id="PR00811">
    <property type="entry name" value="BCTERIALGSPD"/>
</dbReference>
<dbReference type="Gene3D" id="3.30.1370.120">
    <property type="match status" value="3"/>
</dbReference>
<feature type="region of interest" description="Disordered" evidence="11">
    <location>
        <begin position="786"/>
        <end position="864"/>
    </location>
</feature>
<dbReference type="OrthoDB" id="9775455at2"/>
<dbReference type="NCBIfam" id="TIGR02517">
    <property type="entry name" value="type_II_gspD"/>
    <property type="match status" value="1"/>
</dbReference>
<feature type="compositionally biased region" description="Low complexity" evidence="11">
    <location>
        <begin position="61"/>
        <end position="86"/>
    </location>
</feature>
<dbReference type="InterPro" id="IPR001775">
    <property type="entry name" value="GspD/PilQ"/>
</dbReference>
<feature type="signal peptide" evidence="12">
    <location>
        <begin position="1"/>
        <end position="35"/>
    </location>
</feature>
<feature type="domain" description="NolW-like" evidence="14">
    <location>
        <begin position="209"/>
        <end position="268"/>
    </location>
</feature>
<dbReference type="Pfam" id="PF00263">
    <property type="entry name" value="Secretin"/>
    <property type="match status" value="1"/>
</dbReference>
<evidence type="ECO:0000256" key="3">
    <source>
        <dbReference type="ARBA" id="ARBA00022448"/>
    </source>
</evidence>
<feature type="domain" description="NolW-like" evidence="14">
    <location>
        <begin position="277"/>
        <end position="353"/>
    </location>
</feature>
<feature type="domain" description="NolW-like" evidence="14">
    <location>
        <begin position="359"/>
        <end position="450"/>
    </location>
</feature>
<dbReference type="BioCyc" id="SCEL448385:SCE_RS47155-MONOMER"/>
<evidence type="ECO:0000256" key="10">
    <source>
        <dbReference type="RuleBase" id="RU004004"/>
    </source>
</evidence>
<keyword evidence="3 10" id="KW-0813">Transport</keyword>
<dbReference type="GO" id="GO:0015628">
    <property type="term" value="P:protein secretion by the type II secretion system"/>
    <property type="evidence" value="ECO:0007669"/>
    <property type="project" value="InterPro"/>
</dbReference>
<evidence type="ECO:0000256" key="5">
    <source>
        <dbReference type="ARBA" id="ARBA00022692"/>
    </source>
</evidence>
<feature type="region of interest" description="Disordered" evidence="11">
    <location>
        <begin position="36"/>
        <end position="86"/>
    </location>
</feature>
<dbReference type="HOGENOM" id="CLU_006756_1_0_7"/>
<dbReference type="eggNOG" id="COG1450">
    <property type="taxonomic scope" value="Bacteria"/>
</dbReference>
<dbReference type="KEGG" id="scl:sce9219"/>
<dbReference type="InterPro" id="IPR038591">
    <property type="entry name" value="NolW-like_sf"/>
</dbReference>
<keyword evidence="8" id="KW-0472">Membrane</keyword>
<evidence type="ECO:0000256" key="4">
    <source>
        <dbReference type="ARBA" id="ARBA00022452"/>
    </source>
</evidence>
<accession>A9GDS2</accession>
<dbReference type="EMBL" id="AM746676">
    <property type="protein sequence ID" value="CAN99392.1"/>
    <property type="molecule type" value="Genomic_DNA"/>
</dbReference>
<evidence type="ECO:0000259" key="14">
    <source>
        <dbReference type="Pfam" id="PF03958"/>
    </source>
</evidence>
<evidence type="ECO:0000259" key="15">
    <source>
        <dbReference type="Pfam" id="PF21305"/>
    </source>
</evidence>
<comment type="similarity">
    <text evidence="2">Belongs to the bacterial secretin family. GSP D subfamily.</text>
</comment>
<evidence type="ECO:0000256" key="9">
    <source>
        <dbReference type="ARBA" id="ARBA00023237"/>
    </source>
</evidence>
<keyword evidence="5" id="KW-0812">Transmembrane</keyword>
<dbReference type="RefSeq" id="WP_012241827.1">
    <property type="nucleotide sequence ID" value="NC_010162.1"/>
</dbReference>
<evidence type="ECO:0000313" key="17">
    <source>
        <dbReference type="Proteomes" id="UP000002139"/>
    </source>
</evidence>
<evidence type="ECO:0000256" key="1">
    <source>
        <dbReference type="ARBA" id="ARBA00004442"/>
    </source>
</evidence>
<dbReference type="InterPro" id="IPR005644">
    <property type="entry name" value="NolW-like"/>
</dbReference>
<dbReference type="STRING" id="448385.sce9219"/>
<evidence type="ECO:0000259" key="13">
    <source>
        <dbReference type="Pfam" id="PF00263"/>
    </source>
</evidence>
<name>A9GDS2_SORC5</name>
<feature type="compositionally biased region" description="Pro residues" evidence="11">
    <location>
        <begin position="836"/>
        <end position="848"/>
    </location>
</feature>
<proteinExistence type="inferred from homology"/>
<feature type="domain" description="Type II/III secretion system secretin-like" evidence="13">
    <location>
        <begin position="539"/>
        <end position="729"/>
    </location>
</feature>
<gene>
    <name evidence="16" type="primary">gspD</name>
    <name evidence="16" type="ordered locus">sce9219</name>
</gene>
<reference evidence="16 17" key="1">
    <citation type="journal article" date="2007" name="Nat. Biotechnol.">
        <title>Complete genome sequence of the myxobacterium Sorangium cellulosum.</title>
        <authorList>
            <person name="Schneiker S."/>
            <person name="Perlova O."/>
            <person name="Kaiser O."/>
            <person name="Gerth K."/>
            <person name="Alici A."/>
            <person name="Altmeyer M.O."/>
            <person name="Bartels D."/>
            <person name="Bekel T."/>
            <person name="Beyer S."/>
            <person name="Bode E."/>
            <person name="Bode H.B."/>
            <person name="Bolten C.J."/>
            <person name="Choudhuri J.V."/>
            <person name="Doss S."/>
            <person name="Elnakady Y.A."/>
            <person name="Frank B."/>
            <person name="Gaigalat L."/>
            <person name="Goesmann A."/>
            <person name="Groeger C."/>
            <person name="Gross F."/>
            <person name="Jelsbak L."/>
            <person name="Jelsbak L."/>
            <person name="Kalinowski J."/>
            <person name="Kegler C."/>
            <person name="Knauber T."/>
            <person name="Konietzny S."/>
            <person name="Kopp M."/>
            <person name="Krause L."/>
            <person name="Krug D."/>
            <person name="Linke B."/>
            <person name="Mahmud T."/>
            <person name="Martinez-Arias R."/>
            <person name="McHardy A.C."/>
            <person name="Merai M."/>
            <person name="Meyer F."/>
            <person name="Mormann S."/>
            <person name="Munoz-Dorado J."/>
            <person name="Perez J."/>
            <person name="Pradella S."/>
            <person name="Rachid S."/>
            <person name="Raddatz G."/>
            <person name="Rosenau F."/>
            <person name="Rueckert C."/>
            <person name="Sasse F."/>
            <person name="Scharfe M."/>
            <person name="Schuster S.C."/>
            <person name="Suen G."/>
            <person name="Treuner-Lange A."/>
            <person name="Velicer G.J."/>
            <person name="Vorholter F.-J."/>
            <person name="Weissman K.J."/>
            <person name="Welch R.D."/>
            <person name="Wenzel S.C."/>
            <person name="Whitworth D.E."/>
            <person name="Wilhelm S."/>
            <person name="Wittmann C."/>
            <person name="Bloecker H."/>
            <person name="Puehler A."/>
            <person name="Mueller R."/>
        </authorList>
    </citation>
    <scope>NUCLEOTIDE SEQUENCE [LARGE SCALE GENOMIC DNA]</scope>
    <source>
        <strain evidence="17">So ce56</strain>
    </source>
</reference>
<evidence type="ECO:0000256" key="7">
    <source>
        <dbReference type="ARBA" id="ARBA00022927"/>
    </source>
</evidence>
<keyword evidence="4" id="KW-1134">Transmembrane beta strand</keyword>
<dbReference type="InterPro" id="IPR013356">
    <property type="entry name" value="T2SS_GspD"/>
</dbReference>
<feature type="compositionally biased region" description="Pro residues" evidence="11">
    <location>
        <begin position="50"/>
        <end position="60"/>
    </location>
</feature>
<evidence type="ECO:0000256" key="12">
    <source>
        <dbReference type="SAM" id="SignalP"/>
    </source>
</evidence>
<dbReference type="Pfam" id="PF21305">
    <property type="entry name" value="type_II_gspD_N0"/>
    <property type="match status" value="1"/>
</dbReference>
<dbReference type="PANTHER" id="PTHR30332:SF24">
    <property type="entry name" value="SECRETIN GSPD-RELATED"/>
    <property type="match status" value="1"/>
</dbReference>
<keyword evidence="7" id="KW-0653">Protein transport</keyword>
<dbReference type="Proteomes" id="UP000002139">
    <property type="component" value="Chromosome"/>
</dbReference>
<organism evidence="16 17">
    <name type="scientific">Sorangium cellulosum (strain So ce56)</name>
    <name type="common">Polyangium cellulosum (strain So ce56)</name>
    <dbReference type="NCBI Taxonomy" id="448385"/>
    <lineage>
        <taxon>Bacteria</taxon>
        <taxon>Pseudomonadati</taxon>
        <taxon>Myxococcota</taxon>
        <taxon>Polyangia</taxon>
        <taxon>Polyangiales</taxon>
        <taxon>Polyangiaceae</taxon>
        <taxon>Sorangium</taxon>
    </lineage>
</organism>
<feature type="domain" description="GspD-like N0" evidence="15">
    <location>
        <begin position="112"/>
        <end position="181"/>
    </location>
</feature>
<dbReference type="eggNOG" id="COG4796">
    <property type="taxonomic scope" value="Bacteria"/>
</dbReference>
<evidence type="ECO:0000256" key="2">
    <source>
        <dbReference type="ARBA" id="ARBA00006980"/>
    </source>
</evidence>
<evidence type="ECO:0000256" key="8">
    <source>
        <dbReference type="ARBA" id="ARBA00023136"/>
    </source>
</evidence>
<dbReference type="PANTHER" id="PTHR30332">
    <property type="entry name" value="PROBABLE GENERAL SECRETION PATHWAY PROTEIN D"/>
    <property type="match status" value="1"/>
</dbReference>
<dbReference type="InterPro" id="IPR004846">
    <property type="entry name" value="T2SS/T3SS_dom"/>
</dbReference>
<keyword evidence="9" id="KW-0998">Cell outer membrane</keyword>
<sequence length="864" mass="89693">MVMTTLERSCCLRRRLLAAPVAALVLAAAAPPAAAQPANRGAPVLRTPGQVPPPARPAPGAPAAGAPPAGAPGAAAPGAPADAGDDPLAAVKQGVQEIEFKPKPGGYKVSFNLDEADLPELVKAISNITGRRFIYGGKLRQIKATVYAPEKVTVAEAYSAFLAILASNDLTVIPHGRFLKIVETPGAVSETTPVFGTAAPVPAEDRFVTRMYRLSHIDANEAGGVLSKFKSKDGDVTVYPPGNLLIITDTGTNIQRMLRIVEEIDVGGAGDQLWVQPVHYGSAAEVATKLNEIVDPSRGAAGGGRPGRGGAGGAGGTGARIIADDRTNSLIITATEPDYLRVLGILKRLDVAQTGEGQVHVLSLQHAGCKELSATLNQVLSGGSGGGAPVGGRPGARAAPAVPGSTDDIFEGQVKVTCDEASNKLLITSSPHDYAQLRAVIDELDEPRRQVFIEAVIMDVNVSRSLDFGIGYHAGAPFNGLNPDDSVVYGGNNIRQSVIGLPAQLGALALGIKGPAITGSNNILGTGISIPAFGVVLHALAQDGDSNVLATPHILATDNVAAEISIGQNIPLQTNVGGGGLNQLASLAGGAGAAAGGLGGLAGLLGGLGGVGGTAARQDVGTKIKVVPHVNDSDQVRLELSEEISDAGAPLEGALGAIPINKRTASTTLVVRDQQTVVIGGLMRDGMTTSETKIPVLGDIPVLGFLFRQRVKTKTKTNLLLVLTPYVIRDQDDLRTIFERKMQERQEFIDRYFVFSESAAWEPPRDFGRANGLLEDIRQSMLAEEERARLEEEARPKGPREHVPVDPVGLPTFGGKATGAVHMQPGAVDMEGEPAQLPPPPNGAPPPRPTRRPPGGGRQMERVE</sequence>
<dbReference type="AlphaFoldDB" id="A9GDS2"/>
<keyword evidence="6 12" id="KW-0732">Signal</keyword>
<evidence type="ECO:0000313" key="16">
    <source>
        <dbReference type="EMBL" id="CAN99392.1"/>
    </source>
</evidence>
<evidence type="ECO:0000256" key="6">
    <source>
        <dbReference type="ARBA" id="ARBA00022729"/>
    </source>
</evidence>
<dbReference type="GO" id="GO:0015627">
    <property type="term" value="C:type II protein secretion system complex"/>
    <property type="evidence" value="ECO:0007669"/>
    <property type="project" value="InterPro"/>
</dbReference>
<feature type="compositionally biased region" description="Basic and acidic residues" evidence="11">
    <location>
        <begin position="786"/>
        <end position="804"/>
    </location>
</feature>
<feature type="chain" id="PRO_5002738797" evidence="12">
    <location>
        <begin position="36"/>
        <end position="864"/>
    </location>
</feature>
<protein>
    <submittedName>
        <fullName evidence="16">General secretion pahtway protein D</fullName>
    </submittedName>
</protein>
<keyword evidence="17" id="KW-1185">Reference proteome</keyword>
<comment type="subcellular location">
    <subcellularLocation>
        <location evidence="1 10">Cell outer membrane</location>
    </subcellularLocation>
</comment>
<evidence type="ECO:0000256" key="11">
    <source>
        <dbReference type="SAM" id="MobiDB-lite"/>
    </source>
</evidence>
<dbReference type="InterPro" id="IPR050810">
    <property type="entry name" value="Bact_Secretion_Sys_Channel"/>
</dbReference>
<dbReference type="GO" id="GO:0009279">
    <property type="term" value="C:cell outer membrane"/>
    <property type="evidence" value="ECO:0007669"/>
    <property type="project" value="UniProtKB-SubCell"/>
</dbReference>
<dbReference type="Pfam" id="PF03958">
    <property type="entry name" value="Secretin_N"/>
    <property type="match status" value="3"/>
</dbReference>
<dbReference type="InterPro" id="IPR049371">
    <property type="entry name" value="GspD-like_N0"/>
</dbReference>